<keyword evidence="3" id="KW-0812">Transmembrane</keyword>
<organism evidence="8">
    <name type="scientific">Tanacetum cinerariifolium</name>
    <name type="common">Dalmatian daisy</name>
    <name type="synonym">Chrysanthemum cinerariifolium</name>
    <dbReference type="NCBI Taxonomy" id="118510"/>
    <lineage>
        <taxon>Eukaryota</taxon>
        <taxon>Viridiplantae</taxon>
        <taxon>Streptophyta</taxon>
        <taxon>Embryophyta</taxon>
        <taxon>Tracheophyta</taxon>
        <taxon>Spermatophyta</taxon>
        <taxon>Magnoliopsida</taxon>
        <taxon>eudicotyledons</taxon>
        <taxon>Gunneridae</taxon>
        <taxon>Pentapetalae</taxon>
        <taxon>asterids</taxon>
        <taxon>campanulids</taxon>
        <taxon>Asterales</taxon>
        <taxon>Asteraceae</taxon>
        <taxon>Asteroideae</taxon>
        <taxon>Anthemideae</taxon>
        <taxon>Anthemidinae</taxon>
        <taxon>Tanacetum</taxon>
    </lineage>
</organism>
<dbReference type="Gene3D" id="2.40.170.20">
    <property type="entry name" value="TonB-dependent receptor, beta-barrel domain"/>
    <property type="match status" value="1"/>
</dbReference>
<name>A0A699SWF7_TANCI</name>
<keyword evidence="2" id="KW-0813">Transport</keyword>
<evidence type="ECO:0000256" key="4">
    <source>
        <dbReference type="ARBA" id="ARBA00023077"/>
    </source>
</evidence>
<keyword evidence="5" id="KW-0472">Membrane</keyword>
<evidence type="ECO:0000256" key="2">
    <source>
        <dbReference type="ARBA" id="ARBA00022448"/>
    </source>
</evidence>
<evidence type="ECO:0000256" key="1">
    <source>
        <dbReference type="ARBA" id="ARBA00004571"/>
    </source>
</evidence>
<protein>
    <recommendedName>
        <fullName evidence="7">TonB-dependent receptor-like beta-barrel domain-containing protein</fullName>
    </recommendedName>
</protein>
<evidence type="ECO:0000256" key="5">
    <source>
        <dbReference type="ARBA" id="ARBA00023136"/>
    </source>
</evidence>
<sequence length="231" mass="25510">VVAGIDASKYWSQSLGASTNGLLDNAYSYYNLGVGATPNTPSSDYQEYALLSYFARANYTFKNRYLLTVTDRIDGASRFGINSKYANFPSAAIAWRISQEDFLRENSTITDLKLRLGYGRTGNNTIGNYVSLDQLGSNQYVFNGTRTSGITTGSLGNPSLQWERAGQVDLGLNLGLWQNRVSFEADIYQRTTTNLLLDRRIPQSSGYNSITSNIGSVRNRGLELSLNTTNI</sequence>
<feature type="domain" description="TonB-dependent receptor-like beta-barrel" evidence="7">
    <location>
        <begin position="23"/>
        <end position="227"/>
    </location>
</feature>
<evidence type="ECO:0000256" key="3">
    <source>
        <dbReference type="ARBA" id="ARBA00022692"/>
    </source>
</evidence>
<comment type="subcellular location">
    <subcellularLocation>
        <location evidence="1">Cell outer membrane</location>
        <topology evidence="1">Multi-pass membrane protein</topology>
    </subcellularLocation>
</comment>
<dbReference type="InterPro" id="IPR000531">
    <property type="entry name" value="Beta-barrel_TonB"/>
</dbReference>
<gene>
    <name evidence="8" type="ORF">Tci_874361</name>
</gene>
<dbReference type="SUPFAM" id="SSF56935">
    <property type="entry name" value="Porins"/>
    <property type="match status" value="1"/>
</dbReference>
<dbReference type="InterPro" id="IPR036942">
    <property type="entry name" value="Beta-barrel_TonB_sf"/>
</dbReference>
<dbReference type="Pfam" id="PF00593">
    <property type="entry name" value="TonB_dep_Rec_b-barrel"/>
    <property type="match status" value="1"/>
</dbReference>
<comment type="caution">
    <text evidence="8">The sequence shown here is derived from an EMBL/GenBank/DDBJ whole genome shotgun (WGS) entry which is preliminary data.</text>
</comment>
<reference evidence="8" key="1">
    <citation type="journal article" date="2019" name="Sci. Rep.">
        <title>Draft genome of Tanacetum cinerariifolium, the natural source of mosquito coil.</title>
        <authorList>
            <person name="Yamashiro T."/>
            <person name="Shiraishi A."/>
            <person name="Satake H."/>
            <person name="Nakayama K."/>
        </authorList>
    </citation>
    <scope>NUCLEOTIDE SEQUENCE</scope>
</reference>
<evidence type="ECO:0000256" key="6">
    <source>
        <dbReference type="ARBA" id="ARBA00023237"/>
    </source>
</evidence>
<evidence type="ECO:0000259" key="7">
    <source>
        <dbReference type="Pfam" id="PF00593"/>
    </source>
</evidence>
<accession>A0A699SWF7</accession>
<dbReference type="EMBL" id="BKCJ011197710">
    <property type="protein sequence ID" value="GFD02392.1"/>
    <property type="molecule type" value="Genomic_DNA"/>
</dbReference>
<keyword evidence="4" id="KW-0798">TonB box</keyword>
<dbReference type="InterPro" id="IPR039426">
    <property type="entry name" value="TonB-dep_rcpt-like"/>
</dbReference>
<evidence type="ECO:0000313" key="8">
    <source>
        <dbReference type="EMBL" id="GFD02392.1"/>
    </source>
</evidence>
<dbReference type="PROSITE" id="PS52016">
    <property type="entry name" value="TONB_DEPENDENT_REC_3"/>
    <property type="match status" value="1"/>
</dbReference>
<keyword evidence="6" id="KW-0998">Cell outer membrane</keyword>
<feature type="non-terminal residue" evidence="8">
    <location>
        <position position="1"/>
    </location>
</feature>
<feature type="non-terminal residue" evidence="8">
    <location>
        <position position="231"/>
    </location>
</feature>
<proteinExistence type="predicted"/>
<dbReference type="AlphaFoldDB" id="A0A699SWF7"/>